<keyword evidence="3" id="KW-1185">Reference proteome</keyword>
<evidence type="ECO:0000313" key="2">
    <source>
        <dbReference type="EMBL" id="MBF0753061.1"/>
    </source>
</evidence>
<dbReference type="InterPro" id="IPR029068">
    <property type="entry name" value="Glyas_Bleomycin-R_OHBP_Dase"/>
</dbReference>
<dbReference type="Gene3D" id="3.10.180.10">
    <property type="entry name" value="2,3-Dihydroxybiphenyl 1,2-Dioxygenase, domain 1"/>
    <property type="match status" value="1"/>
</dbReference>
<comment type="caution">
    <text evidence="2">The sequence shown here is derived from an EMBL/GenBank/DDBJ whole genome shotgun (WGS) entry which is preliminary data.</text>
</comment>
<feature type="domain" description="VOC" evidence="1">
    <location>
        <begin position="7"/>
        <end position="121"/>
    </location>
</feature>
<dbReference type="Pfam" id="PF00903">
    <property type="entry name" value="Glyoxalase"/>
    <property type="match status" value="1"/>
</dbReference>
<organism evidence="2 3">
    <name type="scientific">Jeotgalicoccus nanhaiensis</name>
    <dbReference type="NCBI Taxonomy" id="568603"/>
    <lineage>
        <taxon>Bacteria</taxon>
        <taxon>Bacillati</taxon>
        <taxon>Bacillota</taxon>
        <taxon>Bacilli</taxon>
        <taxon>Bacillales</taxon>
        <taxon>Staphylococcaceae</taxon>
        <taxon>Jeotgalicoccus</taxon>
    </lineage>
</organism>
<proteinExistence type="predicted"/>
<dbReference type="PANTHER" id="PTHR39175">
    <property type="entry name" value="FAMILY PROTEIN, PUTATIVE (AFU_ORTHOLOGUE AFUA_3G15060)-RELATED"/>
    <property type="match status" value="1"/>
</dbReference>
<dbReference type="InterPro" id="IPR004360">
    <property type="entry name" value="Glyas_Fos-R_dOase_dom"/>
</dbReference>
<dbReference type="RefSeq" id="WP_135096279.1">
    <property type="nucleotide sequence ID" value="NZ_JADGLW010000001.1"/>
</dbReference>
<accession>A0ABR9XVU3</accession>
<reference evidence="2 3" key="1">
    <citation type="submission" date="2020-10" db="EMBL/GenBank/DDBJ databases">
        <title>Mouse Oral microbiota.</title>
        <authorList>
            <person name="Joseph S."/>
            <person name="Aduse-Opoku J."/>
        </authorList>
    </citation>
    <scope>NUCLEOTIDE SEQUENCE [LARGE SCALE GENOMIC DNA]</scope>
    <source>
        <strain evidence="2 3">19428wE5_W307</strain>
    </source>
</reference>
<sequence>MDFKFLGIDHIQLAAPADCEKEARQFFGDILNLKEIPKPSNLAKRGGVWFELGNQQLHIGVQKEFSAAKKAHPAFEIENIENLKSQLQKKGIDVIEDNELENANRFFTSDPFGNRLEFIEWL</sequence>
<dbReference type="InterPro" id="IPR037523">
    <property type="entry name" value="VOC_core"/>
</dbReference>
<evidence type="ECO:0000259" key="1">
    <source>
        <dbReference type="PROSITE" id="PS51819"/>
    </source>
</evidence>
<dbReference type="PANTHER" id="PTHR39175:SF1">
    <property type="entry name" value="FAMILY PROTEIN, PUTATIVE (AFU_ORTHOLOGUE AFUA_3G15060)-RELATED"/>
    <property type="match status" value="1"/>
</dbReference>
<dbReference type="SUPFAM" id="SSF54593">
    <property type="entry name" value="Glyoxalase/Bleomycin resistance protein/Dihydroxybiphenyl dioxygenase"/>
    <property type="match status" value="1"/>
</dbReference>
<dbReference type="PROSITE" id="PS51819">
    <property type="entry name" value="VOC"/>
    <property type="match status" value="1"/>
</dbReference>
<dbReference type="Proteomes" id="UP000647980">
    <property type="component" value="Unassembled WGS sequence"/>
</dbReference>
<name>A0ABR9XVU3_9STAP</name>
<dbReference type="EMBL" id="JADGLW010000001">
    <property type="protein sequence ID" value="MBF0753061.1"/>
    <property type="molecule type" value="Genomic_DNA"/>
</dbReference>
<protein>
    <submittedName>
        <fullName evidence="2">Glyoxalase</fullName>
    </submittedName>
</protein>
<gene>
    <name evidence="2" type="ORF">IR135_02160</name>
</gene>
<evidence type="ECO:0000313" key="3">
    <source>
        <dbReference type="Proteomes" id="UP000647980"/>
    </source>
</evidence>